<proteinExistence type="predicted"/>
<accession>A0A9P4TR62</accession>
<gene>
    <name evidence="1" type="ORF">CC78DRAFT_611521</name>
</gene>
<dbReference type="Proteomes" id="UP000800093">
    <property type="component" value="Unassembled WGS sequence"/>
</dbReference>
<keyword evidence="2" id="KW-1185">Reference proteome</keyword>
<dbReference type="AlphaFoldDB" id="A0A9P4TR62"/>
<organism evidence="1 2">
    <name type="scientific">Lojkania enalia</name>
    <dbReference type="NCBI Taxonomy" id="147567"/>
    <lineage>
        <taxon>Eukaryota</taxon>
        <taxon>Fungi</taxon>
        <taxon>Dikarya</taxon>
        <taxon>Ascomycota</taxon>
        <taxon>Pezizomycotina</taxon>
        <taxon>Dothideomycetes</taxon>
        <taxon>Pleosporomycetidae</taxon>
        <taxon>Pleosporales</taxon>
        <taxon>Pleosporales incertae sedis</taxon>
        <taxon>Lojkania</taxon>
    </lineage>
</organism>
<protein>
    <submittedName>
        <fullName evidence="1">Uncharacterized protein</fullName>
    </submittedName>
</protein>
<comment type="caution">
    <text evidence="1">The sequence shown here is derived from an EMBL/GenBank/DDBJ whole genome shotgun (WGS) entry which is preliminary data.</text>
</comment>
<reference evidence="2" key="1">
    <citation type="journal article" date="2020" name="Stud. Mycol.">
        <title>101 Dothideomycetes genomes: A test case for predicting lifestyles and emergence of pathogens.</title>
        <authorList>
            <person name="Haridas S."/>
            <person name="Albert R."/>
            <person name="Binder M."/>
            <person name="Bloem J."/>
            <person name="LaButti K."/>
            <person name="Salamov A."/>
            <person name="Andreopoulos B."/>
            <person name="Baker S."/>
            <person name="Barry K."/>
            <person name="Bills G."/>
            <person name="Bluhm B."/>
            <person name="Cannon C."/>
            <person name="Castanera R."/>
            <person name="Culley D."/>
            <person name="Daum C."/>
            <person name="Ezra D."/>
            <person name="Gonzalez J."/>
            <person name="Henrissat B."/>
            <person name="Kuo A."/>
            <person name="Liang C."/>
            <person name="Lipzen A."/>
            <person name="Lutzoni F."/>
            <person name="Magnuson J."/>
            <person name="Mondo S."/>
            <person name="Nolan M."/>
            <person name="Ohm R."/>
            <person name="Pangilinan J."/>
            <person name="Park H.-J."/>
            <person name="Ramirez L."/>
            <person name="Alfaro M."/>
            <person name="Sun H."/>
            <person name="Tritt A."/>
            <person name="Yoshinaga Y."/>
            <person name="Zwiers L.-H."/>
            <person name="Turgeon B."/>
            <person name="Goodwin S."/>
            <person name="Spatafora J."/>
            <person name="Crous P."/>
            <person name="Grigoriev I."/>
        </authorList>
    </citation>
    <scope>NUCLEOTIDE SEQUENCE [LARGE SCALE GENOMIC DNA]</scope>
    <source>
        <strain evidence="2">CBS 304.66</strain>
    </source>
</reference>
<dbReference type="EMBL" id="ML986579">
    <property type="protein sequence ID" value="KAF2270637.1"/>
    <property type="molecule type" value="Genomic_DNA"/>
</dbReference>
<evidence type="ECO:0000313" key="1">
    <source>
        <dbReference type="EMBL" id="KAF2270637.1"/>
    </source>
</evidence>
<evidence type="ECO:0000313" key="2">
    <source>
        <dbReference type="Proteomes" id="UP000800093"/>
    </source>
</evidence>
<sequence length="342" mass="37551">MAILHYAISSSWNEFGIVPCAFLGPVGGTDDDWWGVSKSGAAFNFGEPPIAARNGTSRGPGNIRVDALERSLKCGSRSEERSTAVPLITKISFRLCRSDRWRSKACRLELENNAPGFSDARKVARMRDGLQGEPRTYVRGGSEDLVIRQDGVTKANGRKGKMSWEGVVEPFWKTGEVWAAVFGLAPRLFVQPHGVATHYFFWRRPLSHPTIGLCSTCLKCLHATVDIVLTQRGRANRAPDSVHSRHAFRALTRCVETAFLSQWVPTAPGQAMLIFRALGLAATNIEYSLRWHYIVSQRHPIIACTCPLVAGPVKDASLLMGSKKQGVLRNPIAVSATSHTSV</sequence>
<name>A0A9P4TR62_9PLEO</name>